<dbReference type="Pfam" id="PF15916">
    <property type="entry name" value="DUF4743"/>
    <property type="match status" value="1"/>
</dbReference>
<evidence type="ECO:0000256" key="2">
    <source>
        <dbReference type="ARBA" id="ARBA00022801"/>
    </source>
</evidence>
<name>A0A8J7K0G3_9NEIS</name>
<evidence type="ECO:0000313" key="4">
    <source>
        <dbReference type="EMBL" id="MBE9607976.1"/>
    </source>
</evidence>
<dbReference type="InterPro" id="IPR020084">
    <property type="entry name" value="NUDIX_hydrolase_CS"/>
</dbReference>
<keyword evidence="5" id="KW-1185">Reference proteome</keyword>
<dbReference type="RefSeq" id="WP_194114483.1">
    <property type="nucleotide sequence ID" value="NZ_JADFUA010000001.1"/>
</dbReference>
<keyword evidence="2" id="KW-0378">Hydrolase</keyword>
<dbReference type="InterPro" id="IPR000086">
    <property type="entry name" value="NUDIX_hydrolase_dom"/>
</dbReference>
<evidence type="ECO:0000256" key="1">
    <source>
        <dbReference type="ARBA" id="ARBA00001946"/>
    </source>
</evidence>
<dbReference type="InterPro" id="IPR031804">
    <property type="entry name" value="DUF4743"/>
</dbReference>
<comment type="caution">
    <text evidence="4">The sequence shown here is derived from an EMBL/GenBank/DDBJ whole genome shotgun (WGS) entry which is preliminary data.</text>
</comment>
<evidence type="ECO:0000259" key="3">
    <source>
        <dbReference type="PROSITE" id="PS51462"/>
    </source>
</evidence>
<dbReference type="Gene3D" id="3.90.79.10">
    <property type="entry name" value="Nucleoside Triphosphate Pyrophosphohydrolase"/>
    <property type="match status" value="1"/>
</dbReference>
<dbReference type="AlphaFoldDB" id="A0A8J7K0G3"/>
<dbReference type="PROSITE" id="PS51462">
    <property type="entry name" value="NUDIX"/>
    <property type="match status" value="1"/>
</dbReference>
<feature type="domain" description="Nudix hydrolase" evidence="3">
    <location>
        <begin position="122"/>
        <end position="267"/>
    </location>
</feature>
<dbReference type="InterPro" id="IPR015797">
    <property type="entry name" value="NUDIX_hydrolase-like_dom_sf"/>
</dbReference>
<dbReference type="EMBL" id="JADFUA010000001">
    <property type="protein sequence ID" value="MBE9607976.1"/>
    <property type="molecule type" value="Genomic_DNA"/>
</dbReference>
<dbReference type="PROSITE" id="PS00893">
    <property type="entry name" value="NUDIX_BOX"/>
    <property type="match status" value="1"/>
</dbReference>
<evidence type="ECO:0000313" key="5">
    <source>
        <dbReference type="Proteomes" id="UP000604481"/>
    </source>
</evidence>
<dbReference type="SUPFAM" id="SSF55811">
    <property type="entry name" value="Nudix"/>
    <property type="match status" value="1"/>
</dbReference>
<dbReference type="Proteomes" id="UP000604481">
    <property type="component" value="Unassembled WGS sequence"/>
</dbReference>
<proteinExistence type="predicted"/>
<sequence length="267" mass="29553">MLHNLLAQYRCQLPRFSPSGLLRFHAAGLPLGWVSPETADWLQRFDRRFVPSATQIEVPVSIGLRQLQALMRASAEAMRDEGLISGWRNEEYHCCAPDERGWPDADQALFRLERAAFRRFGLTSRAVHINGYTHSGALWVGRRAPGKAIDPDRLDNLAAGGLPAGETLTDCAIRELGEEAGLPPQLAGQLVACGAVRSTRNEPDGTHDEILYCYDLLLPDDFIPENRDGEVAAFSLLPGAEAATRLHEFTCDAGWVTADFLLRHHDE</sequence>
<gene>
    <name evidence="4" type="ORF">INR99_01315</name>
</gene>
<comment type="cofactor">
    <cofactor evidence="1">
        <name>Mg(2+)</name>
        <dbReference type="ChEBI" id="CHEBI:18420"/>
    </cofactor>
</comment>
<reference evidence="4 5" key="1">
    <citation type="submission" date="2020-10" db="EMBL/GenBank/DDBJ databases">
        <title>The genome sequence of Chitinilyticum litopenaei 4Y14.</title>
        <authorList>
            <person name="Liu Y."/>
        </authorList>
    </citation>
    <scope>NUCLEOTIDE SEQUENCE [LARGE SCALE GENOMIC DNA]</scope>
    <source>
        <strain evidence="4 5">4Y14</strain>
    </source>
</reference>
<protein>
    <submittedName>
        <fullName evidence="4">DUF4743 domain-containing protein</fullName>
    </submittedName>
</protein>
<accession>A0A8J7K0G3</accession>
<dbReference type="CDD" id="cd03676">
    <property type="entry name" value="NUDIX_Tnr3_like"/>
    <property type="match status" value="1"/>
</dbReference>
<dbReference type="GO" id="GO:0016787">
    <property type="term" value="F:hydrolase activity"/>
    <property type="evidence" value="ECO:0007669"/>
    <property type="project" value="UniProtKB-KW"/>
</dbReference>
<dbReference type="Pfam" id="PF00293">
    <property type="entry name" value="NUDIX"/>
    <property type="match status" value="1"/>
</dbReference>
<organism evidence="4 5">
    <name type="scientific">Chitinilyticum piscinae</name>
    <dbReference type="NCBI Taxonomy" id="2866724"/>
    <lineage>
        <taxon>Bacteria</taxon>
        <taxon>Pseudomonadati</taxon>
        <taxon>Pseudomonadota</taxon>
        <taxon>Betaproteobacteria</taxon>
        <taxon>Neisseriales</taxon>
        <taxon>Chitinibacteraceae</taxon>
        <taxon>Chitinilyticum</taxon>
    </lineage>
</organism>